<keyword evidence="12 17" id="KW-0460">Magnesium</keyword>
<dbReference type="Gene3D" id="3.20.20.60">
    <property type="entry name" value="Phosphoenolpyruvate-binding domains"/>
    <property type="match status" value="1"/>
</dbReference>
<evidence type="ECO:0000256" key="16">
    <source>
        <dbReference type="NCBIfam" id="TIGR01064"/>
    </source>
</evidence>
<dbReference type="GO" id="GO:0005524">
    <property type="term" value="F:ATP binding"/>
    <property type="evidence" value="ECO:0007669"/>
    <property type="project" value="UniProtKB-KW"/>
</dbReference>
<dbReference type="EC" id="2.7.1.40" evidence="5 16"/>
<dbReference type="Pfam" id="PF02887">
    <property type="entry name" value="PK_C"/>
    <property type="match status" value="1"/>
</dbReference>
<dbReference type="PRINTS" id="PR01050">
    <property type="entry name" value="PYRUVTKNASE"/>
</dbReference>
<keyword evidence="9" id="KW-0547">Nucleotide-binding</keyword>
<evidence type="ECO:0000256" key="8">
    <source>
        <dbReference type="ARBA" id="ARBA00022723"/>
    </source>
</evidence>
<dbReference type="InterPro" id="IPR015795">
    <property type="entry name" value="Pyrv_Knase_C"/>
</dbReference>
<evidence type="ECO:0000259" key="19">
    <source>
        <dbReference type="Pfam" id="PF02887"/>
    </source>
</evidence>
<dbReference type="InterPro" id="IPR036918">
    <property type="entry name" value="Pyrv_Knase_C_sf"/>
</dbReference>
<keyword evidence="8" id="KW-0479">Metal-binding</keyword>
<evidence type="ECO:0000256" key="2">
    <source>
        <dbReference type="ARBA" id="ARBA00001958"/>
    </source>
</evidence>
<dbReference type="PROSITE" id="PS00110">
    <property type="entry name" value="PYRUVATE_KINASE"/>
    <property type="match status" value="1"/>
</dbReference>
<gene>
    <name evidence="20" type="primary">pyk</name>
    <name evidence="20" type="ORF">IAB71_03120</name>
</gene>
<dbReference type="NCBIfam" id="NF004491">
    <property type="entry name" value="PRK05826.1"/>
    <property type="match status" value="1"/>
</dbReference>
<keyword evidence="7 17" id="KW-0808">Transferase</keyword>
<dbReference type="AlphaFoldDB" id="A0A9D1P187"/>
<comment type="similarity">
    <text evidence="4 17">Belongs to the pyruvate kinase family.</text>
</comment>
<evidence type="ECO:0000256" key="9">
    <source>
        <dbReference type="ARBA" id="ARBA00022741"/>
    </source>
</evidence>
<evidence type="ECO:0000256" key="13">
    <source>
        <dbReference type="ARBA" id="ARBA00022958"/>
    </source>
</evidence>
<comment type="cofactor">
    <cofactor evidence="2">
        <name>K(+)</name>
        <dbReference type="ChEBI" id="CHEBI:29103"/>
    </cofactor>
</comment>
<evidence type="ECO:0000256" key="14">
    <source>
        <dbReference type="ARBA" id="ARBA00023152"/>
    </source>
</evidence>
<keyword evidence="10 17" id="KW-0418">Kinase</keyword>
<reference evidence="20" key="2">
    <citation type="journal article" date="2021" name="PeerJ">
        <title>Extensive microbial diversity within the chicken gut microbiome revealed by metagenomics and culture.</title>
        <authorList>
            <person name="Gilroy R."/>
            <person name="Ravi A."/>
            <person name="Getino M."/>
            <person name="Pursley I."/>
            <person name="Horton D.L."/>
            <person name="Alikhan N.F."/>
            <person name="Baker D."/>
            <person name="Gharbi K."/>
            <person name="Hall N."/>
            <person name="Watson M."/>
            <person name="Adriaenssens E.M."/>
            <person name="Foster-Nyarko E."/>
            <person name="Jarju S."/>
            <person name="Secka A."/>
            <person name="Antonio M."/>
            <person name="Oren A."/>
            <person name="Chaudhuri R.R."/>
            <person name="La Ragione R."/>
            <person name="Hildebrand F."/>
            <person name="Pallen M.J."/>
        </authorList>
    </citation>
    <scope>NUCLEOTIDE SEQUENCE</scope>
    <source>
        <strain evidence="20">CHK188-20938</strain>
    </source>
</reference>
<dbReference type="GO" id="GO:0006950">
    <property type="term" value="P:response to stress"/>
    <property type="evidence" value="ECO:0007669"/>
    <property type="project" value="UniProtKB-ARBA"/>
</dbReference>
<dbReference type="GO" id="GO:0030955">
    <property type="term" value="F:potassium ion binding"/>
    <property type="evidence" value="ECO:0007669"/>
    <property type="project" value="UniProtKB-UniRule"/>
</dbReference>
<dbReference type="InterPro" id="IPR015806">
    <property type="entry name" value="Pyrv_Knase_insert_dom_sf"/>
</dbReference>
<evidence type="ECO:0000256" key="6">
    <source>
        <dbReference type="ARBA" id="ARBA00018587"/>
    </source>
</evidence>
<dbReference type="InterPro" id="IPR011037">
    <property type="entry name" value="Pyrv_Knase-like_insert_dom_sf"/>
</dbReference>
<dbReference type="FunFam" id="3.20.20.60:FF:000001">
    <property type="entry name" value="Pyruvate kinase"/>
    <property type="match status" value="1"/>
</dbReference>
<accession>A0A9D1P187</accession>
<dbReference type="SUPFAM" id="SSF52935">
    <property type="entry name" value="PK C-terminal domain-like"/>
    <property type="match status" value="1"/>
</dbReference>
<comment type="catalytic activity">
    <reaction evidence="17">
        <text>pyruvate + ATP = phosphoenolpyruvate + ADP + H(+)</text>
        <dbReference type="Rhea" id="RHEA:18157"/>
        <dbReference type="ChEBI" id="CHEBI:15361"/>
        <dbReference type="ChEBI" id="CHEBI:15378"/>
        <dbReference type="ChEBI" id="CHEBI:30616"/>
        <dbReference type="ChEBI" id="CHEBI:58702"/>
        <dbReference type="ChEBI" id="CHEBI:456216"/>
        <dbReference type="EC" id="2.7.1.40"/>
    </reaction>
</comment>
<proteinExistence type="inferred from homology"/>
<keyword evidence="11" id="KW-0067">ATP-binding</keyword>
<dbReference type="InterPro" id="IPR015813">
    <property type="entry name" value="Pyrv/PenolPyrv_kinase-like_dom"/>
</dbReference>
<sequence length="481" mass="53208">MKRTKIVCTMGPNADKPGMMKSWIEAGMDVARFNFSHGSHEEHKARMKALKKLRKEMKIPIAILLDTKGPEIRTGVLENGQKITLQEGQELTLTTEEIVGNSSRISITYKDLPSDVKEGDRILVDDGLIELKVKELAKTEIICEVVNGGELGERKGINVPNVSINLPAITEKDKEDLLFGIEQKVDYVAASFIRKAEDVLEIKAFLREHGGEHIDVISKIENAEGVENIDAIIQASDGIMVARGDLGVEIPAYQVPHIQKMIIEKCNHLYLPVITATQMLDSMIRNPRPTRAEVTDVANAIYDGTDAVMLSGETAMGKYPVEAVKMMAEIALETEKYLKFESYRDVEFARGNASVSSAVGFAAVDMVEHIGATCIVTPTMSGKTARLISNLRPSVPIYAVTPYEWAKRKMQLYWGVRSVTGYEEDSTENIISHALYMVVREKLVEKGDILIFTAGDPATNEVSSEGNTTNITNMLHILQVK</sequence>
<dbReference type="EMBL" id="DVOO01000010">
    <property type="protein sequence ID" value="HIV24768.1"/>
    <property type="molecule type" value="Genomic_DNA"/>
</dbReference>
<evidence type="ECO:0000313" key="20">
    <source>
        <dbReference type="EMBL" id="HIV24768.1"/>
    </source>
</evidence>
<feature type="domain" description="Pyruvate kinase barrel" evidence="18">
    <location>
        <begin position="1"/>
        <end position="324"/>
    </location>
</feature>
<comment type="pathway">
    <text evidence="3 17">Carbohydrate degradation; glycolysis; pyruvate from D-glyceraldehyde 3-phosphate: step 5/5.</text>
</comment>
<dbReference type="InterPro" id="IPR040442">
    <property type="entry name" value="Pyrv_kinase-like_dom_sf"/>
</dbReference>
<comment type="caution">
    <text evidence="20">The sequence shown here is derived from an EMBL/GenBank/DDBJ whole genome shotgun (WGS) entry which is preliminary data.</text>
</comment>
<evidence type="ECO:0000313" key="21">
    <source>
        <dbReference type="Proteomes" id="UP000824169"/>
    </source>
</evidence>
<dbReference type="InterPro" id="IPR018209">
    <property type="entry name" value="Pyrv_Knase_AS"/>
</dbReference>
<evidence type="ECO:0000256" key="17">
    <source>
        <dbReference type="RuleBase" id="RU000504"/>
    </source>
</evidence>
<dbReference type="SUPFAM" id="SSF51621">
    <property type="entry name" value="Phosphoenolpyruvate/pyruvate domain"/>
    <property type="match status" value="1"/>
</dbReference>
<evidence type="ECO:0000256" key="4">
    <source>
        <dbReference type="ARBA" id="ARBA00008663"/>
    </source>
</evidence>
<dbReference type="Proteomes" id="UP000824169">
    <property type="component" value="Unassembled WGS sequence"/>
</dbReference>
<dbReference type="Gene3D" id="3.40.1380.20">
    <property type="entry name" value="Pyruvate kinase, C-terminal domain"/>
    <property type="match status" value="1"/>
</dbReference>
<dbReference type="Gene3D" id="2.40.33.10">
    <property type="entry name" value="PK beta-barrel domain-like"/>
    <property type="match status" value="1"/>
</dbReference>
<dbReference type="NCBIfam" id="TIGR01064">
    <property type="entry name" value="pyruv_kin"/>
    <property type="match status" value="1"/>
</dbReference>
<organism evidence="20 21">
    <name type="scientific">Candidatus Scatomonas pullistercoris</name>
    <dbReference type="NCBI Taxonomy" id="2840920"/>
    <lineage>
        <taxon>Bacteria</taxon>
        <taxon>Bacillati</taxon>
        <taxon>Bacillota</taxon>
        <taxon>Clostridia</taxon>
        <taxon>Lachnospirales</taxon>
        <taxon>Lachnospiraceae</taxon>
        <taxon>Lachnospiraceae incertae sedis</taxon>
        <taxon>Candidatus Scatomonas</taxon>
    </lineage>
</organism>
<dbReference type="GO" id="GO:0004743">
    <property type="term" value="F:pyruvate kinase activity"/>
    <property type="evidence" value="ECO:0007669"/>
    <property type="project" value="UniProtKB-UniRule"/>
</dbReference>
<evidence type="ECO:0000256" key="15">
    <source>
        <dbReference type="ARBA" id="ARBA00023317"/>
    </source>
</evidence>
<evidence type="ECO:0000256" key="12">
    <source>
        <dbReference type="ARBA" id="ARBA00022842"/>
    </source>
</evidence>
<keyword evidence="15 20" id="KW-0670">Pyruvate</keyword>
<dbReference type="Pfam" id="PF00224">
    <property type="entry name" value="PK"/>
    <property type="match status" value="1"/>
</dbReference>
<reference evidence="20" key="1">
    <citation type="submission" date="2020-10" db="EMBL/GenBank/DDBJ databases">
        <authorList>
            <person name="Gilroy R."/>
        </authorList>
    </citation>
    <scope>NUCLEOTIDE SEQUENCE</scope>
    <source>
        <strain evidence="20">CHK188-20938</strain>
    </source>
</reference>
<protein>
    <recommendedName>
        <fullName evidence="6 16">Pyruvate kinase</fullName>
        <ecNumber evidence="5 16">2.7.1.40</ecNumber>
    </recommendedName>
</protein>
<evidence type="ECO:0000256" key="3">
    <source>
        <dbReference type="ARBA" id="ARBA00004997"/>
    </source>
</evidence>
<keyword evidence="13" id="KW-0630">Potassium</keyword>
<evidence type="ECO:0000256" key="5">
    <source>
        <dbReference type="ARBA" id="ARBA00012142"/>
    </source>
</evidence>
<dbReference type="SUPFAM" id="SSF50800">
    <property type="entry name" value="PK beta-barrel domain-like"/>
    <property type="match status" value="1"/>
</dbReference>
<dbReference type="FunFam" id="2.40.33.10:FF:000001">
    <property type="entry name" value="Pyruvate kinase"/>
    <property type="match status" value="1"/>
</dbReference>
<dbReference type="NCBIfam" id="NF004978">
    <property type="entry name" value="PRK06354.1"/>
    <property type="match status" value="1"/>
</dbReference>
<evidence type="ECO:0000256" key="1">
    <source>
        <dbReference type="ARBA" id="ARBA00001946"/>
    </source>
</evidence>
<dbReference type="InterPro" id="IPR001697">
    <property type="entry name" value="Pyr_Knase"/>
</dbReference>
<evidence type="ECO:0000256" key="11">
    <source>
        <dbReference type="ARBA" id="ARBA00022840"/>
    </source>
</evidence>
<evidence type="ECO:0000259" key="18">
    <source>
        <dbReference type="Pfam" id="PF00224"/>
    </source>
</evidence>
<feature type="domain" description="Pyruvate kinase C-terminal" evidence="19">
    <location>
        <begin position="358"/>
        <end position="464"/>
    </location>
</feature>
<dbReference type="GO" id="GO:0016301">
    <property type="term" value="F:kinase activity"/>
    <property type="evidence" value="ECO:0007669"/>
    <property type="project" value="UniProtKB-KW"/>
</dbReference>
<name>A0A9D1P187_9FIRM</name>
<dbReference type="PANTHER" id="PTHR11817">
    <property type="entry name" value="PYRUVATE KINASE"/>
    <property type="match status" value="1"/>
</dbReference>
<dbReference type="GO" id="GO:0000287">
    <property type="term" value="F:magnesium ion binding"/>
    <property type="evidence" value="ECO:0007669"/>
    <property type="project" value="UniProtKB-UniRule"/>
</dbReference>
<comment type="cofactor">
    <cofactor evidence="1">
        <name>Mg(2+)</name>
        <dbReference type="ChEBI" id="CHEBI:18420"/>
    </cofactor>
</comment>
<evidence type="ECO:0000256" key="7">
    <source>
        <dbReference type="ARBA" id="ARBA00022679"/>
    </source>
</evidence>
<evidence type="ECO:0000256" key="10">
    <source>
        <dbReference type="ARBA" id="ARBA00022777"/>
    </source>
</evidence>
<keyword evidence="14 17" id="KW-0324">Glycolysis</keyword>
<dbReference type="InterPro" id="IPR015793">
    <property type="entry name" value="Pyrv_Knase_brl"/>
</dbReference>